<dbReference type="OrthoDB" id="5177627at2"/>
<evidence type="ECO:0000256" key="1">
    <source>
        <dbReference type="SAM" id="MobiDB-lite"/>
    </source>
</evidence>
<organism evidence="3 4">
    <name type="scientific">Leekyejoonella antrihumi</name>
    <dbReference type="NCBI Taxonomy" id="1660198"/>
    <lineage>
        <taxon>Bacteria</taxon>
        <taxon>Bacillati</taxon>
        <taxon>Actinomycetota</taxon>
        <taxon>Actinomycetes</taxon>
        <taxon>Micrococcales</taxon>
        <taxon>Dermacoccaceae</taxon>
        <taxon>Leekyejoonella</taxon>
    </lineage>
</organism>
<protein>
    <submittedName>
        <fullName evidence="3">DUF222 domain-containing protein</fullName>
    </submittedName>
</protein>
<dbReference type="EMBL" id="VCQV01000014">
    <property type="protein sequence ID" value="TWP36104.1"/>
    <property type="molecule type" value="Genomic_DNA"/>
</dbReference>
<evidence type="ECO:0000313" key="4">
    <source>
        <dbReference type="Proteomes" id="UP000320244"/>
    </source>
</evidence>
<accession>A0A563E2I1</accession>
<comment type="caution">
    <text evidence="3">The sequence shown here is derived from an EMBL/GenBank/DDBJ whole genome shotgun (WGS) entry which is preliminary data.</text>
</comment>
<dbReference type="AlphaFoldDB" id="A0A563E2I1"/>
<feature type="region of interest" description="Disordered" evidence="1">
    <location>
        <begin position="193"/>
        <end position="214"/>
    </location>
</feature>
<feature type="domain" description="DUF222" evidence="2">
    <location>
        <begin position="22"/>
        <end position="187"/>
    </location>
</feature>
<dbReference type="Proteomes" id="UP000320244">
    <property type="component" value="Unassembled WGS sequence"/>
</dbReference>
<name>A0A563E2I1_9MICO</name>
<dbReference type="Pfam" id="PF02720">
    <property type="entry name" value="DUF222"/>
    <property type="match status" value="1"/>
</dbReference>
<evidence type="ECO:0000259" key="2">
    <source>
        <dbReference type="Pfam" id="PF02720"/>
    </source>
</evidence>
<reference evidence="3 4" key="2">
    <citation type="submission" date="2019-08" db="EMBL/GenBank/DDBJ databases">
        <title>Jejuicoccus antrihumi gen. nov., sp. nov., a new member of the family Dermacoccaceae isolated from a cave.</title>
        <authorList>
            <person name="Schumann P."/>
            <person name="Kim I.S."/>
        </authorList>
    </citation>
    <scope>NUCLEOTIDE SEQUENCE [LARGE SCALE GENOMIC DNA]</scope>
    <source>
        <strain evidence="3 4">C5-26</strain>
    </source>
</reference>
<keyword evidence="4" id="KW-1185">Reference proteome</keyword>
<sequence>MRELPKRIVAVFGGDEDTKNEEKLSKLESLRWSELATGLTRLEGELSPAHAAIFKAAVEALAAPQGGINLETGAAEPDLHSAGKRRADALMELISAGLRVGDGELSGSAPTKCYVTIPLSVLIGVVVSTALATTAVGDVLDPGTARQLACDAQLVPVVLGTRSQPLDVGRASRPFTAAIRSAVAHRDTGGCTFPGMGAPPVRSEARRGRAGRCHGARSTTPCRGGWAARASCPMGLSCARDTITLCTTRATYRSSATVRSSGT</sequence>
<evidence type="ECO:0000313" key="3">
    <source>
        <dbReference type="EMBL" id="TWP36104.1"/>
    </source>
</evidence>
<gene>
    <name evidence="3" type="ORF">FGL98_11230</name>
</gene>
<reference evidence="3 4" key="1">
    <citation type="submission" date="2019-05" db="EMBL/GenBank/DDBJ databases">
        <authorList>
            <person name="Lee S.D."/>
        </authorList>
    </citation>
    <scope>NUCLEOTIDE SEQUENCE [LARGE SCALE GENOMIC DNA]</scope>
    <source>
        <strain evidence="3 4">C5-26</strain>
    </source>
</reference>
<dbReference type="InterPro" id="IPR003870">
    <property type="entry name" value="DUF222"/>
</dbReference>
<proteinExistence type="predicted"/>